<gene>
    <name evidence="2" type="ORF">PENCOP_c016G07647</name>
</gene>
<dbReference type="EMBL" id="MDDG01000016">
    <property type="protein sequence ID" value="OQE34727.1"/>
    <property type="molecule type" value="Genomic_DNA"/>
</dbReference>
<comment type="caution">
    <text evidence="2">The sequence shown here is derived from an EMBL/GenBank/DDBJ whole genome shotgun (WGS) entry which is preliminary data.</text>
</comment>
<reference evidence="3" key="1">
    <citation type="journal article" date="2017" name="Nat. Microbiol.">
        <title>Global analysis of biosynthetic gene clusters reveals vast potential of secondary metabolite production in Penicillium species.</title>
        <authorList>
            <person name="Nielsen J.C."/>
            <person name="Grijseels S."/>
            <person name="Prigent S."/>
            <person name="Ji B."/>
            <person name="Dainat J."/>
            <person name="Nielsen K.F."/>
            <person name="Frisvad J.C."/>
            <person name="Workman M."/>
            <person name="Nielsen J."/>
        </authorList>
    </citation>
    <scope>NUCLEOTIDE SEQUENCE [LARGE SCALE GENOMIC DNA]</scope>
    <source>
        <strain evidence="3">IBT 31321</strain>
    </source>
</reference>
<evidence type="ECO:0000313" key="3">
    <source>
        <dbReference type="Proteomes" id="UP000191500"/>
    </source>
</evidence>
<organism evidence="2 3">
    <name type="scientific">Penicillium coprophilum</name>
    <dbReference type="NCBI Taxonomy" id="36646"/>
    <lineage>
        <taxon>Eukaryota</taxon>
        <taxon>Fungi</taxon>
        <taxon>Dikarya</taxon>
        <taxon>Ascomycota</taxon>
        <taxon>Pezizomycotina</taxon>
        <taxon>Eurotiomycetes</taxon>
        <taxon>Eurotiomycetidae</taxon>
        <taxon>Eurotiales</taxon>
        <taxon>Aspergillaceae</taxon>
        <taxon>Penicillium</taxon>
    </lineage>
</organism>
<evidence type="ECO:0000313" key="2">
    <source>
        <dbReference type="EMBL" id="OQE34727.1"/>
    </source>
</evidence>
<keyword evidence="3" id="KW-1185">Reference proteome</keyword>
<protein>
    <submittedName>
        <fullName evidence="2">Uncharacterized protein</fullName>
    </submittedName>
</protein>
<feature type="region of interest" description="Disordered" evidence="1">
    <location>
        <begin position="58"/>
        <end position="90"/>
    </location>
</feature>
<dbReference type="Proteomes" id="UP000191500">
    <property type="component" value="Unassembled WGS sequence"/>
</dbReference>
<evidence type="ECO:0000256" key="1">
    <source>
        <dbReference type="SAM" id="MobiDB-lite"/>
    </source>
</evidence>
<accession>A0A1V6U8A8</accession>
<proteinExistence type="predicted"/>
<dbReference type="AlphaFoldDB" id="A0A1V6U8A8"/>
<name>A0A1V6U8A8_9EURO</name>
<sequence length="143" mass="16223">MSDPSVPGVSLQELDSYEHVEATHTSVQEMKVSATVETLDQLLLWTQERTIQLHASLKNFEPQADDGSSDKSEEEVCEPYSDYIGEGDESPKVCEEEDNFEHEDNPLDLDEDQFNYEEDMLDVEGSAIDYEDTLGDEGDLFDY</sequence>